<evidence type="ECO:0000256" key="4">
    <source>
        <dbReference type="ARBA" id="ARBA00023125"/>
    </source>
</evidence>
<dbReference type="SUPFAM" id="SSF52540">
    <property type="entry name" value="P-loop containing nucleoside triphosphate hydrolases"/>
    <property type="match status" value="1"/>
</dbReference>
<keyword evidence="11" id="KW-1185">Reference proteome</keyword>
<dbReference type="PROSITE" id="PS50110">
    <property type="entry name" value="RESPONSE_REGULATORY"/>
    <property type="match status" value="1"/>
</dbReference>
<dbReference type="SMART" id="SM00448">
    <property type="entry name" value="REC"/>
    <property type="match status" value="1"/>
</dbReference>
<name>A0ABZ0SAJ9_9GAMM</name>
<dbReference type="SMART" id="SM00382">
    <property type="entry name" value="AAA"/>
    <property type="match status" value="1"/>
</dbReference>
<dbReference type="PROSITE" id="PS50045">
    <property type="entry name" value="SIGMA54_INTERACT_4"/>
    <property type="match status" value="1"/>
</dbReference>
<dbReference type="Pfam" id="PF02954">
    <property type="entry name" value="HTH_8"/>
    <property type="match status" value="1"/>
</dbReference>
<dbReference type="Gene3D" id="1.10.8.60">
    <property type="match status" value="1"/>
</dbReference>
<proteinExistence type="predicted"/>
<dbReference type="EMBL" id="CP121472">
    <property type="protein sequence ID" value="WPL17467.1"/>
    <property type="molecule type" value="Genomic_DNA"/>
</dbReference>
<evidence type="ECO:0000256" key="5">
    <source>
        <dbReference type="ARBA" id="ARBA00023163"/>
    </source>
</evidence>
<sequence length="501" mass="54218">MPNRLLLIEDDPALHEMLRLHFEEAGYAVLGAANGQEGLALARSQPCYLILLDQCLPDAKGSELIEALLAVDAERPILMMTAQHDLELAIDAIQRGAADFVHKPVRAAALTETVERLLRQRAQAREAQAAEPGSVAEASPPGLARDLIGRSPAMLEVSKGIGLCARSGVSVLISGESRTGKEVVARLIHQHSGRDGPFVAVNCAAIVDTLLESELFGHEKGAFTGATTRKVGKFEQAQDGTLFLDEIGELAPALQAKLLRALQERVFERVGGSSSIATNARLIAATNRDLRAKAAAGCFREDLLYRLEVVRIQVPPLRERREDIPLLAEGLLERLATRLQRPRVPLAEDARAALLGHDWPGNVRELENMLTQAMLRARHGLITAEMFDWPAPTGRADDRGLVRSGARSHAGLGAGLDAGLDIGADTPQRLPESVAAKSVALKSLAELEAEHVQRVLDFTHGHKGRACEILGISRPALDRKIEKYRLRWSGKTGMTESDSPS</sequence>
<dbReference type="RefSeq" id="WP_328987980.1">
    <property type="nucleotide sequence ID" value="NZ_CP121472.1"/>
</dbReference>
<evidence type="ECO:0000256" key="1">
    <source>
        <dbReference type="ARBA" id="ARBA00022741"/>
    </source>
</evidence>
<dbReference type="CDD" id="cd00009">
    <property type="entry name" value="AAA"/>
    <property type="match status" value="1"/>
</dbReference>
<protein>
    <submittedName>
        <fullName evidence="10">Transcriptional regulatory protein ZraR</fullName>
    </submittedName>
</protein>
<accession>A0ABZ0SAJ9</accession>
<feature type="domain" description="Sigma-54 factor interaction" evidence="8">
    <location>
        <begin position="147"/>
        <end position="375"/>
    </location>
</feature>
<dbReference type="InterPro" id="IPR001789">
    <property type="entry name" value="Sig_transdc_resp-reg_receiver"/>
</dbReference>
<dbReference type="InterPro" id="IPR002078">
    <property type="entry name" value="Sigma_54_int"/>
</dbReference>
<evidence type="ECO:0000256" key="7">
    <source>
        <dbReference type="SAM" id="MobiDB-lite"/>
    </source>
</evidence>
<keyword evidence="2" id="KW-0067">ATP-binding</keyword>
<dbReference type="Pfam" id="PF00158">
    <property type="entry name" value="Sigma54_activat"/>
    <property type="match status" value="1"/>
</dbReference>
<dbReference type="Gene3D" id="1.10.10.60">
    <property type="entry name" value="Homeodomain-like"/>
    <property type="match status" value="1"/>
</dbReference>
<dbReference type="InterPro" id="IPR011006">
    <property type="entry name" value="CheY-like_superfamily"/>
</dbReference>
<dbReference type="PANTHER" id="PTHR32071:SF117">
    <property type="entry name" value="PTS-DEPENDENT DIHYDROXYACETONE KINASE OPERON REGULATORY PROTEIN-RELATED"/>
    <property type="match status" value="1"/>
</dbReference>
<dbReference type="SUPFAM" id="SSF46689">
    <property type="entry name" value="Homeodomain-like"/>
    <property type="match status" value="1"/>
</dbReference>
<evidence type="ECO:0000256" key="6">
    <source>
        <dbReference type="PROSITE-ProRule" id="PRU00169"/>
    </source>
</evidence>
<dbReference type="Pfam" id="PF25601">
    <property type="entry name" value="AAA_lid_14"/>
    <property type="match status" value="1"/>
</dbReference>
<dbReference type="PROSITE" id="PS00688">
    <property type="entry name" value="SIGMA54_INTERACT_3"/>
    <property type="match status" value="1"/>
</dbReference>
<gene>
    <name evidence="10" type="primary">zraR_2</name>
    <name evidence="10" type="ORF">Thiowin_02486</name>
</gene>
<evidence type="ECO:0000259" key="9">
    <source>
        <dbReference type="PROSITE" id="PS50110"/>
    </source>
</evidence>
<keyword evidence="6" id="KW-0597">Phosphoprotein</keyword>
<keyword evidence="3" id="KW-0805">Transcription regulation</keyword>
<dbReference type="InterPro" id="IPR009057">
    <property type="entry name" value="Homeodomain-like_sf"/>
</dbReference>
<organism evidence="10 11">
    <name type="scientific">Thiorhodovibrio winogradskyi</name>
    <dbReference type="NCBI Taxonomy" id="77007"/>
    <lineage>
        <taxon>Bacteria</taxon>
        <taxon>Pseudomonadati</taxon>
        <taxon>Pseudomonadota</taxon>
        <taxon>Gammaproteobacteria</taxon>
        <taxon>Chromatiales</taxon>
        <taxon>Chromatiaceae</taxon>
        <taxon>Thiorhodovibrio</taxon>
    </lineage>
</organism>
<evidence type="ECO:0000256" key="3">
    <source>
        <dbReference type="ARBA" id="ARBA00023015"/>
    </source>
</evidence>
<dbReference type="InterPro" id="IPR025944">
    <property type="entry name" value="Sigma_54_int_dom_CS"/>
</dbReference>
<keyword evidence="1" id="KW-0547">Nucleotide-binding</keyword>
<dbReference type="InterPro" id="IPR002197">
    <property type="entry name" value="HTH_Fis"/>
</dbReference>
<dbReference type="Gene3D" id="3.40.50.2300">
    <property type="match status" value="1"/>
</dbReference>
<keyword evidence="4" id="KW-0238">DNA-binding</keyword>
<evidence type="ECO:0000259" key="8">
    <source>
        <dbReference type="PROSITE" id="PS50045"/>
    </source>
</evidence>
<evidence type="ECO:0000313" key="10">
    <source>
        <dbReference type="EMBL" id="WPL17467.1"/>
    </source>
</evidence>
<evidence type="ECO:0000313" key="11">
    <source>
        <dbReference type="Proteomes" id="UP001432180"/>
    </source>
</evidence>
<feature type="modified residue" description="4-aspartylphosphate" evidence="6">
    <location>
        <position position="53"/>
    </location>
</feature>
<feature type="domain" description="Response regulatory" evidence="9">
    <location>
        <begin position="4"/>
        <end position="118"/>
    </location>
</feature>
<dbReference type="Gene3D" id="3.40.50.300">
    <property type="entry name" value="P-loop containing nucleotide triphosphate hydrolases"/>
    <property type="match status" value="1"/>
</dbReference>
<dbReference type="InterPro" id="IPR027417">
    <property type="entry name" value="P-loop_NTPase"/>
</dbReference>
<reference evidence="10 11" key="1">
    <citation type="journal article" date="2023" name="Microorganisms">
        <title>Thiorhodovibrio frisius and Trv. litoralis spp. nov., Two Novel Members from a Clade of Fastidious Purple Sulfur Bacteria That Exhibit Unique Red-Shifted Light-Harvesting Capabilities.</title>
        <authorList>
            <person name="Methner A."/>
            <person name="Kuzyk S.B."/>
            <person name="Petersen J."/>
            <person name="Bauer S."/>
            <person name="Brinkmann H."/>
            <person name="Sichau K."/>
            <person name="Wanner G."/>
            <person name="Wolf J."/>
            <person name="Neumann-Schaal M."/>
            <person name="Henke P."/>
            <person name="Tank M."/>
            <person name="Sproer C."/>
            <person name="Bunk B."/>
            <person name="Overmann J."/>
        </authorList>
    </citation>
    <scope>NUCLEOTIDE SEQUENCE [LARGE SCALE GENOMIC DNA]</scope>
    <source>
        <strain evidence="10 11">DSM 6702</strain>
    </source>
</reference>
<feature type="region of interest" description="Disordered" evidence="7">
    <location>
        <begin position="122"/>
        <end position="142"/>
    </location>
</feature>
<keyword evidence="5" id="KW-0804">Transcription</keyword>
<evidence type="ECO:0000256" key="2">
    <source>
        <dbReference type="ARBA" id="ARBA00022840"/>
    </source>
</evidence>
<dbReference type="CDD" id="cd00156">
    <property type="entry name" value="REC"/>
    <property type="match status" value="1"/>
</dbReference>
<dbReference type="Pfam" id="PF00072">
    <property type="entry name" value="Response_reg"/>
    <property type="match status" value="1"/>
</dbReference>
<dbReference type="InterPro" id="IPR003593">
    <property type="entry name" value="AAA+_ATPase"/>
</dbReference>
<dbReference type="InterPro" id="IPR058031">
    <property type="entry name" value="AAA_lid_NorR"/>
</dbReference>
<dbReference type="Proteomes" id="UP001432180">
    <property type="component" value="Chromosome"/>
</dbReference>
<dbReference type="SUPFAM" id="SSF52172">
    <property type="entry name" value="CheY-like"/>
    <property type="match status" value="1"/>
</dbReference>
<dbReference type="PANTHER" id="PTHR32071">
    <property type="entry name" value="TRANSCRIPTIONAL REGULATORY PROTEIN"/>
    <property type="match status" value="1"/>
</dbReference>